<evidence type="ECO:0000313" key="4">
    <source>
        <dbReference type="Proteomes" id="UP000011721"/>
    </source>
</evidence>
<dbReference type="Gene3D" id="3.40.1550.10">
    <property type="entry name" value="CheC-like"/>
    <property type="match status" value="1"/>
</dbReference>
<dbReference type="PANTHER" id="PTHR39452:SF1">
    <property type="entry name" value="CHEY-P PHOSPHATASE CHEX"/>
    <property type="match status" value="1"/>
</dbReference>
<accession>M1PJ44</accession>
<dbReference type="KEGG" id="dsf:UWK_03066"/>
<dbReference type="SUPFAM" id="SSF103039">
    <property type="entry name" value="CheC-like"/>
    <property type="match status" value="1"/>
</dbReference>
<keyword evidence="4" id="KW-1185">Reference proteome</keyword>
<gene>
    <name evidence="3" type="ordered locus">UWK_03066</name>
</gene>
<dbReference type="PATRIC" id="fig|1167006.5.peg.3311"/>
<dbReference type="InterPro" id="IPR038756">
    <property type="entry name" value="CheX-like"/>
</dbReference>
<dbReference type="HOGENOM" id="CLU_116290_0_1_7"/>
<evidence type="ECO:0000313" key="3">
    <source>
        <dbReference type="EMBL" id="AGF79595.1"/>
    </source>
</evidence>
<proteinExistence type="predicted"/>
<sequence length="151" mass="16014">MDVGQAIIDGTREVFSAMLMVELEVVKIIEGRGGDIPANITSMVGLGKDIRGMLAVHCPSSVARDITGTFLGMEVLEIDEDVKDAIGEIANMVAGNMKNSFAEDGKDIQIAIPTTVIGESFSTSGMSGATRVVVHFAMNGGLFMVELKYID</sequence>
<keyword evidence="1" id="KW-0145">Chemotaxis</keyword>
<reference evidence="4" key="1">
    <citation type="journal article" date="2013" name="Stand. Genomic Sci.">
        <title>Complete genome sequence of Desulfocapsa sulfexigens, a marine deltaproteobacterium specialized in disproportionating inorganic sulfur compounds.</title>
        <authorList>
            <person name="Finster K.W."/>
            <person name="Kjeldsen K.U."/>
            <person name="Kube M."/>
            <person name="Reinhardt R."/>
            <person name="Mussmann M."/>
            <person name="Amann R."/>
            <person name="Schreiber L."/>
        </authorList>
    </citation>
    <scope>NUCLEOTIDE SEQUENCE [LARGE SCALE GENOMIC DNA]</scope>
    <source>
        <strain evidence="4">DSM 10523 / SB164P1</strain>
    </source>
</reference>
<dbReference type="STRING" id="1167006.UWK_03066"/>
<dbReference type="Pfam" id="PF13690">
    <property type="entry name" value="CheX"/>
    <property type="match status" value="1"/>
</dbReference>
<feature type="domain" description="Chemotaxis phosphatase CheX-like" evidence="2">
    <location>
        <begin position="40"/>
        <end position="136"/>
    </location>
</feature>
<protein>
    <submittedName>
        <fullName evidence="3">Putative inhibitor of MCP methylation, CheC</fullName>
    </submittedName>
</protein>
<dbReference type="eggNOG" id="COG1406">
    <property type="taxonomic scope" value="Bacteria"/>
</dbReference>
<dbReference type="CDD" id="cd17906">
    <property type="entry name" value="CheX"/>
    <property type="match status" value="1"/>
</dbReference>
<name>M1PJ44_DESSD</name>
<dbReference type="PANTHER" id="PTHR39452">
    <property type="entry name" value="CHEY-P PHOSPHATASE CHEX"/>
    <property type="match status" value="1"/>
</dbReference>
<dbReference type="RefSeq" id="WP_015405279.1">
    <property type="nucleotide sequence ID" value="NC_020304.1"/>
</dbReference>
<dbReference type="InterPro" id="IPR028051">
    <property type="entry name" value="CheX-like_dom"/>
</dbReference>
<dbReference type="Proteomes" id="UP000011721">
    <property type="component" value="Chromosome"/>
</dbReference>
<dbReference type="EMBL" id="CP003985">
    <property type="protein sequence ID" value="AGF79595.1"/>
    <property type="molecule type" value="Genomic_DNA"/>
</dbReference>
<dbReference type="GO" id="GO:0006935">
    <property type="term" value="P:chemotaxis"/>
    <property type="evidence" value="ECO:0007669"/>
    <property type="project" value="UniProtKB-KW"/>
</dbReference>
<dbReference type="AlphaFoldDB" id="M1PJ44"/>
<dbReference type="InterPro" id="IPR028976">
    <property type="entry name" value="CheC-like_sf"/>
</dbReference>
<evidence type="ECO:0000256" key="1">
    <source>
        <dbReference type="ARBA" id="ARBA00022500"/>
    </source>
</evidence>
<organism evidence="3 4">
    <name type="scientific">Desulfocapsa sulfexigens (strain DSM 10523 / SB164P1)</name>
    <dbReference type="NCBI Taxonomy" id="1167006"/>
    <lineage>
        <taxon>Bacteria</taxon>
        <taxon>Pseudomonadati</taxon>
        <taxon>Thermodesulfobacteriota</taxon>
        <taxon>Desulfobulbia</taxon>
        <taxon>Desulfobulbales</taxon>
        <taxon>Desulfocapsaceae</taxon>
        <taxon>Desulfocapsa</taxon>
    </lineage>
</organism>
<evidence type="ECO:0000259" key="2">
    <source>
        <dbReference type="Pfam" id="PF13690"/>
    </source>
</evidence>